<feature type="compositionally biased region" description="Low complexity" evidence="1">
    <location>
        <begin position="233"/>
        <end position="256"/>
    </location>
</feature>
<feature type="compositionally biased region" description="Basic and acidic residues" evidence="1">
    <location>
        <begin position="152"/>
        <end position="169"/>
    </location>
</feature>
<evidence type="ECO:0000256" key="1">
    <source>
        <dbReference type="SAM" id="MobiDB-lite"/>
    </source>
</evidence>
<protein>
    <submittedName>
        <fullName evidence="2">Uncharacterized protein</fullName>
    </submittedName>
</protein>
<organism evidence="2 3">
    <name type="scientific">Naganishia liquefaciens</name>
    <dbReference type="NCBI Taxonomy" id="104408"/>
    <lineage>
        <taxon>Eukaryota</taxon>
        <taxon>Fungi</taxon>
        <taxon>Dikarya</taxon>
        <taxon>Basidiomycota</taxon>
        <taxon>Agaricomycotina</taxon>
        <taxon>Tremellomycetes</taxon>
        <taxon>Filobasidiales</taxon>
        <taxon>Filobasidiaceae</taxon>
        <taxon>Naganishia</taxon>
    </lineage>
</organism>
<name>A0A8H3TTP4_9TREE</name>
<gene>
    <name evidence="2" type="ORF">NliqN6_3379</name>
</gene>
<accession>A0A8H3TTP4</accession>
<dbReference type="AlphaFoldDB" id="A0A8H3TTP4"/>
<dbReference type="EMBL" id="BLZA01000019">
    <property type="protein sequence ID" value="GHJ86977.1"/>
    <property type="molecule type" value="Genomic_DNA"/>
</dbReference>
<evidence type="ECO:0000313" key="3">
    <source>
        <dbReference type="Proteomes" id="UP000620104"/>
    </source>
</evidence>
<feature type="compositionally biased region" description="Low complexity" evidence="1">
    <location>
        <begin position="172"/>
        <end position="186"/>
    </location>
</feature>
<evidence type="ECO:0000313" key="2">
    <source>
        <dbReference type="EMBL" id="GHJ86977.1"/>
    </source>
</evidence>
<keyword evidence="3" id="KW-1185">Reference proteome</keyword>
<sequence>MREAACDVLREQLEHQQRITTYLADVQASTEATLGQRELDLQLKQDQFESAFAKLEAKEKDLTAREEKVARQAAELAATLMEAKPATVLAMNTTCTRSALDAARAVKASGAQPSGIGAASASATRAIQRVGASKQPAPSDCTVVAARTQSLKERLPLTRERPMARKDAQSRQQASTTSVAVTATQTRSAEAGKQELQLPGKSTPYPRPRTEIAARSAVVSRSTTAGRVVPGVKSPETSASKAAPSAAGTGSGSKASLPVHGERTARATGAAKPSAHEMPLARRAPRSTPETMANADAVIARRAQQHRLVNATETKPVSGAIARPKAIIRSMGDIRAKDNADVKVGHTDIMSTARDVQTKTLTGVPRIAKPIHENGIKRAFREAFTDTQACSTSVAPKRARPSLIPVSTRLHSRFLPRVVAIAAC</sequence>
<proteinExistence type="predicted"/>
<dbReference type="Proteomes" id="UP000620104">
    <property type="component" value="Unassembled WGS sequence"/>
</dbReference>
<comment type="caution">
    <text evidence="2">The sequence shown here is derived from an EMBL/GenBank/DDBJ whole genome shotgun (WGS) entry which is preliminary data.</text>
</comment>
<reference evidence="2" key="1">
    <citation type="submission" date="2020-07" db="EMBL/GenBank/DDBJ databases">
        <title>Draft Genome Sequence of a Deep-Sea Yeast, Naganishia (Cryptococcus) liquefaciens strain N6.</title>
        <authorList>
            <person name="Han Y.W."/>
            <person name="Kajitani R."/>
            <person name="Morimoto H."/>
            <person name="Parhat M."/>
            <person name="Tsubouchi H."/>
            <person name="Bakenova O."/>
            <person name="Ogata M."/>
            <person name="Argunhan B."/>
            <person name="Aoki R."/>
            <person name="Kajiwara S."/>
            <person name="Itoh T."/>
            <person name="Iwasaki H."/>
        </authorList>
    </citation>
    <scope>NUCLEOTIDE SEQUENCE</scope>
    <source>
        <strain evidence="2">N6</strain>
    </source>
</reference>
<feature type="region of interest" description="Disordered" evidence="1">
    <location>
        <begin position="152"/>
        <end position="290"/>
    </location>
</feature>